<proteinExistence type="predicted"/>
<evidence type="ECO:0000256" key="1">
    <source>
        <dbReference type="SAM" id="MobiDB-lite"/>
    </source>
</evidence>
<dbReference type="EMBL" id="KN817539">
    <property type="protein sequence ID" value="KJA24083.1"/>
    <property type="molecule type" value="Genomic_DNA"/>
</dbReference>
<keyword evidence="3" id="KW-1185">Reference proteome</keyword>
<evidence type="ECO:0000313" key="2">
    <source>
        <dbReference type="EMBL" id="KJA24083.1"/>
    </source>
</evidence>
<evidence type="ECO:0000313" key="3">
    <source>
        <dbReference type="Proteomes" id="UP000054270"/>
    </source>
</evidence>
<dbReference type="Proteomes" id="UP000054270">
    <property type="component" value="Unassembled WGS sequence"/>
</dbReference>
<name>A0A0D2MK63_HYPSF</name>
<protein>
    <submittedName>
        <fullName evidence="2">Uncharacterized protein</fullName>
    </submittedName>
</protein>
<reference evidence="3" key="1">
    <citation type="submission" date="2014-04" db="EMBL/GenBank/DDBJ databases">
        <title>Evolutionary Origins and Diversification of the Mycorrhizal Mutualists.</title>
        <authorList>
            <consortium name="DOE Joint Genome Institute"/>
            <consortium name="Mycorrhizal Genomics Consortium"/>
            <person name="Kohler A."/>
            <person name="Kuo A."/>
            <person name="Nagy L.G."/>
            <person name="Floudas D."/>
            <person name="Copeland A."/>
            <person name="Barry K.W."/>
            <person name="Cichocki N."/>
            <person name="Veneault-Fourrey C."/>
            <person name="LaButti K."/>
            <person name="Lindquist E.A."/>
            <person name="Lipzen A."/>
            <person name="Lundell T."/>
            <person name="Morin E."/>
            <person name="Murat C."/>
            <person name="Riley R."/>
            <person name="Ohm R."/>
            <person name="Sun H."/>
            <person name="Tunlid A."/>
            <person name="Henrissat B."/>
            <person name="Grigoriev I.V."/>
            <person name="Hibbett D.S."/>
            <person name="Martin F."/>
        </authorList>
    </citation>
    <scope>NUCLEOTIDE SEQUENCE [LARGE SCALE GENOMIC DNA]</scope>
    <source>
        <strain evidence="3">FD-334 SS-4</strain>
    </source>
</reference>
<accession>A0A0D2MK63</accession>
<gene>
    <name evidence="2" type="ORF">HYPSUDRAFT_39228</name>
</gene>
<sequence>MSHRAHVRPTGYVARASHKRGSALGTRAHARTHTRRAWEGAAGGTRARVVCACLGLRVRGTRTRPRTLVPAAGATRATLALAPAHSRGGDPTRTVVIARLGAQNRTPTKALAQHRRRASFR</sequence>
<feature type="region of interest" description="Disordered" evidence="1">
    <location>
        <begin position="1"/>
        <end position="41"/>
    </location>
</feature>
<dbReference type="AlphaFoldDB" id="A0A0D2MK63"/>
<organism evidence="2 3">
    <name type="scientific">Hypholoma sublateritium (strain FD-334 SS-4)</name>
    <dbReference type="NCBI Taxonomy" id="945553"/>
    <lineage>
        <taxon>Eukaryota</taxon>
        <taxon>Fungi</taxon>
        <taxon>Dikarya</taxon>
        <taxon>Basidiomycota</taxon>
        <taxon>Agaricomycotina</taxon>
        <taxon>Agaricomycetes</taxon>
        <taxon>Agaricomycetidae</taxon>
        <taxon>Agaricales</taxon>
        <taxon>Agaricineae</taxon>
        <taxon>Strophariaceae</taxon>
        <taxon>Hypholoma</taxon>
    </lineage>
</organism>